<feature type="region of interest" description="Disordered" evidence="1">
    <location>
        <begin position="222"/>
        <end position="264"/>
    </location>
</feature>
<feature type="transmembrane region" description="Helical" evidence="2">
    <location>
        <begin position="94"/>
        <end position="112"/>
    </location>
</feature>
<reference evidence="3 4" key="1">
    <citation type="journal article" date="2016" name="Mol. Biol. Evol.">
        <title>Comparative Genomics of Early-Diverging Mushroom-Forming Fungi Provides Insights into the Origins of Lignocellulose Decay Capabilities.</title>
        <authorList>
            <person name="Nagy L.G."/>
            <person name="Riley R."/>
            <person name="Tritt A."/>
            <person name="Adam C."/>
            <person name="Daum C."/>
            <person name="Floudas D."/>
            <person name="Sun H."/>
            <person name="Yadav J.S."/>
            <person name="Pangilinan J."/>
            <person name="Larsson K.H."/>
            <person name="Matsuura K."/>
            <person name="Barry K."/>
            <person name="Labutti K."/>
            <person name="Kuo R."/>
            <person name="Ohm R.A."/>
            <person name="Bhattacharya S.S."/>
            <person name="Shirouzu T."/>
            <person name="Yoshinaga Y."/>
            <person name="Martin F.M."/>
            <person name="Grigoriev I.V."/>
            <person name="Hibbett D.S."/>
        </authorList>
    </citation>
    <scope>NUCLEOTIDE SEQUENCE [LARGE SCALE GENOMIC DNA]</scope>
    <source>
        <strain evidence="3 4">93-53</strain>
    </source>
</reference>
<dbReference type="EMBL" id="KV427608">
    <property type="protein sequence ID" value="KZT10601.1"/>
    <property type="molecule type" value="Genomic_DNA"/>
</dbReference>
<keyword evidence="2" id="KW-0812">Transmembrane</keyword>
<feature type="region of interest" description="Disordered" evidence="1">
    <location>
        <begin position="148"/>
        <end position="185"/>
    </location>
</feature>
<feature type="compositionally biased region" description="Basic and acidic residues" evidence="1">
    <location>
        <begin position="222"/>
        <end position="249"/>
    </location>
</feature>
<name>A0A165GNS1_9APHY</name>
<dbReference type="GeneID" id="63820145"/>
<feature type="transmembrane region" description="Helical" evidence="2">
    <location>
        <begin position="26"/>
        <end position="48"/>
    </location>
</feature>
<evidence type="ECO:0000256" key="2">
    <source>
        <dbReference type="SAM" id="Phobius"/>
    </source>
</evidence>
<keyword evidence="2" id="KW-0472">Membrane</keyword>
<evidence type="ECO:0000256" key="1">
    <source>
        <dbReference type="SAM" id="MobiDB-lite"/>
    </source>
</evidence>
<evidence type="ECO:0000313" key="4">
    <source>
        <dbReference type="Proteomes" id="UP000076871"/>
    </source>
</evidence>
<dbReference type="OrthoDB" id="2502792at2759"/>
<dbReference type="Proteomes" id="UP000076871">
    <property type="component" value="Unassembled WGS sequence"/>
</dbReference>
<proteinExistence type="predicted"/>
<keyword evidence="4" id="KW-1185">Reference proteome</keyword>
<dbReference type="RefSeq" id="XP_040768341.1">
    <property type="nucleotide sequence ID" value="XM_040903114.1"/>
</dbReference>
<gene>
    <name evidence="3" type="ORF">LAESUDRAFT_605613</name>
</gene>
<feature type="non-terminal residue" evidence="3">
    <location>
        <position position="264"/>
    </location>
</feature>
<protein>
    <submittedName>
        <fullName evidence="3">Uncharacterized protein</fullName>
    </submittedName>
</protein>
<feature type="non-terminal residue" evidence="3">
    <location>
        <position position="1"/>
    </location>
</feature>
<evidence type="ECO:0000313" key="3">
    <source>
        <dbReference type="EMBL" id="KZT10601.1"/>
    </source>
</evidence>
<feature type="transmembrane region" description="Helical" evidence="2">
    <location>
        <begin position="63"/>
        <end position="82"/>
    </location>
</feature>
<feature type="compositionally biased region" description="Basic and acidic residues" evidence="1">
    <location>
        <begin position="171"/>
        <end position="185"/>
    </location>
</feature>
<organism evidence="3 4">
    <name type="scientific">Laetiporus sulphureus 93-53</name>
    <dbReference type="NCBI Taxonomy" id="1314785"/>
    <lineage>
        <taxon>Eukaryota</taxon>
        <taxon>Fungi</taxon>
        <taxon>Dikarya</taxon>
        <taxon>Basidiomycota</taxon>
        <taxon>Agaricomycotina</taxon>
        <taxon>Agaricomycetes</taxon>
        <taxon>Polyporales</taxon>
        <taxon>Laetiporus</taxon>
    </lineage>
</organism>
<dbReference type="InParanoid" id="A0A165GNS1"/>
<dbReference type="AlphaFoldDB" id="A0A165GNS1"/>
<keyword evidence="2" id="KW-1133">Transmembrane helix</keyword>
<dbReference type="STRING" id="1314785.A0A165GNS1"/>
<feature type="compositionally biased region" description="Low complexity" evidence="1">
    <location>
        <begin position="154"/>
        <end position="163"/>
    </location>
</feature>
<sequence>DTAEAVLPAFLDPLLDYLYEALPPSIYNAVLQILAYAFSFFASMYTVIKDLATSPPSEWDAHVLLPPLVTLLAAYLALLSIYRTTGWMFRTTFWFVKWGVVISLLAAGSGWMLGNAYANGDIDIAGLFAGTGVLPALGGIIMHMLSGEGEGDGSKSSSSATKSSRSRPRKERGQRPKAWESWDKQHEWQYSEDAAAQEGGDENSASVQSVIGKIIGTVERNVKEGDWWEAGKHAADDSDERTEGEGKGADDDDGSSTSRRRRSK</sequence>
<feature type="transmembrane region" description="Helical" evidence="2">
    <location>
        <begin position="124"/>
        <end position="145"/>
    </location>
</feature>
<accession>A0A165GNS1</accession>